<protein>
    <submittedName>
        <fullName evidence="3">Tetratricopeptide (TPR) repeat protein</fullName>
    </submittedName>
</protein>
<dbReference type="PANTHER" id="PTHR45586">
    <property type="entry name" value="TPR REPEAT-CONTAINING PROTEIN PA4667"/>
    <property type="match status" value="1"/>
</dbReference>
<evidence type="ECO:0000256" key="1">
    <source>
        <dbReference type="ARBA" id="ARBA00022737"/>
    </source>
</evidence>
<organism evidence="3 4">
    <name type="scientific">Anoxybacteroides tepidamans</name>
    <dbReference type="NCBI Taxonomy" id="265948"/>
    <lineage>
        <taxon>Bacteria</taxon>
        <taxon>Bacillati</taxon>
        <taxon>Bacillota</taxon>
        <taxon>Bacilli</taxon>
        <taxon>Bacillales</taxon>
        <taxon>Anoxybacillaceae</taxon>
        <taxon>Anoxybacteroides</taxon>
    </lineage>
</organism>
<dbReference type="InterPro" id="IPR019734">
    <property type="entry name" value="TPR_rpt"/>
</dbReference>
<dbReference type="PANTHER" id="PTHR45586:SF1">
    <property type="entry name" value="LIPOPOLYSACCHARIDE ASSEMBLY PROTEIN B"/>
    <property type="match status" value="1"/>
</dbReference>
<accession>A0A7W8IPF5</accession>
<keyword evidence="1" id="KW-0677">Repeat</keyword>
<evidence type="ECO:0000256" key="2">
    <source>
        <dbReference type="ARBA" id="ARBA00022803"/>
    </source>
</evidence>
<sequence length="487" mass="56768">MGKQLKPKRSTAKIIPFIQSGDYYFQKGLNAYRRRDLYKAKKYLERAVHLDADEAVFACQLAVVLAELGEYQASNELLLKIIRELDPEMNECFYFLANNYAHLGLFREAMNYAQMYLDREPDGGFAEDVEDLMDLLSIEHADGEIENQDDLIVKQEKARALLEKGEFLAAVDVLETIIAEYPEFWSAYNNLALAHFYMGNAERAQHIIYEVLEKNPGNLHALCNRLVFAHYLQDEESVRRLADELACVHPFLIEHRYKLGATFALVGRFELAFKWLRHLYKTRFDGDYSFYYWLSYSAYYTGHEQLAKTAWEKVVELSPNKRGQEPWAISFEGKMARWLASRDIAEVLYGLYMISKSLTDDELATYSDLKSEIPAHPLVRQFADYVLLPSLEAAPLYITDGYRVMDELWQKNLLADEKMHMAWFHVFVHALETERDFSNHKAWAAAIEYVWRQKQGERTTQKLMAEKYSISPSTVQKYVKKVKSFLK</sequence>
<dbReference type="SMART" id="SM00028">
    <property type="entry name" value="TPR"/>
    <property type="match status" value="5"/>
</dbReference>
<dbReference type="Proteomes" id="UP000520011">
    <property type="component" value="Unassembled WGS sequence"/>
</dbReference>
<dbReference type="Gene3D" id="1.25.40.10">
    <property type="entry name" value="Tetratricopeptide repeat domain"/>
    <property type="match status" value="2"/>
</dbReference>
<dbReference type="InterPro" id="IPR051012">
    <property type="entry name" value="CellSynth/LPSAsmb/PSIAsmb"/>
</dbReference>
<name>A0A7W8IPF5_9BACL</name>
<dbReference type="EMBL" id="JACHEP010000005">
    <property type="protein sequence ID" value="MBB5324305.1"/>
    <property type="molecule type" value="Genomic_DNA"/>
</dbReference>
<keyword evidence="4" id="KW-1185">Reference proteome</keyword>
<comment type="caution">
    <text evidence="3">The sequence shown here is derived from an EMBL/GenBank/DDBJ whole genome shotgun (WGS) entry which is preliminary data.</text>
</comment>
<dbReference type="RefSeq" id="WP_183252928.1">
    <property type="nucleotide sequence ID" value="NZ_JACHEP010000005.1"/>
</dbReference>
<gene>
    <name evidence="3" type="ORF">HNQ34_001398</name>
</gene>
<evidence type="ECO:0000313" key="3">
    <source>
        <dbReference type="EMBL" id="MBB5324305.1"/>
    </source>
</evidence>
<dbReference type="AlphaFoldDB" id="A0A7W8IPF5"/>
<keyword evidence="2" id="KW-0802">TPR repeat</keyword>
<proteinExistence type="predicted"/>
<dbReference type="SUPFAM" id="SSF48452">
    <property type="entry name" value="TPR-like"/>
    <property type="match status" value="2"/>
</dbReference>
<dbReference type="InterPro" id="IPR011990">
    <property type="entry name" value="TPR-like_helical_dom_sf"/>
</dbReference>
<evidence type="ECO:0000313" key="4">
    <source>
        <dbReference type="Proteomes" id="UP000520011"/>
    </source>
</evidence>
<reference evidence="3 4" key="1">
    <citation type="submission" date="2020-08" db="EMBL/GenBank/DDBJ databases">
        <title>Genomic Encyclopedia of Type Strains, Phase IV (KMG-IV): sequencing the most valuable type-strain genomes for metagenomic binning, comparative biology and taxonomic classification.</title>
        <authorList>
            <person name="Goeker M."/>
        </authorList>
    </citation>
    <scope>NUCLEOTIDE SEQUENCE [LARGE SCALE GENOMIC DNA]</scope>
    <source>
        <strain evidence="3 4">DSM 16325</strain>
    </source>
</reference>